<protein>
    <recommendedName>
        <fullName evidence="3">Alpha/beta hydrolase</fullName>
    </recommendedName>
</protein>
<dbReference type="Proteomes" id="UP000030003">
    <property type="component" value="Unassembled WGS sequence"/>
</dbReference>
<organism evidence="1 2">
    <name type="scientific">Lysobacter defluvii IMMIB APB-9 = DSM 18482</name>
    <dbReference type="NCBI Taxonomy" id="1385515"/>
    <lineage>
        <taxon>Bacteria</taxon>
        <taxon>Pseudomonadati</taxon>
        <taxon>Pseudomonadota</taxon>
        <taxon>Gammaproteobacteria</taxon>
        <taxon>Lysobacterales</taxon>
        <taxon>Lysobacteraceae</taxon>
        <taxon>Novilysobacter</taxon>
    </lineage>
</organism>
<accession>A0A0A0M5I5</accession>
<evidence type="ECO:0000313" key="1">
    <source>
        <dbReference type="EMBL" id="KGO98345.1"/>
    </source>
</evidence>
<keyword evidence="2" id="KW-1185">Reference proteome</keyword>
<evidence type="ECO:0000313" key="2">
    <source>
        <dbReference type="Proteomes" id="UP000030003"/>
    </source>
</evidence>
<comment type="caution">
    <text evidence="1">The sequence shown here is derived from an EMBL/GenBank/DDBJ whole genome shotgun (WGS) entry which is preliminary data.</text>
</comment>
<feature type="non-terminal residue" evidence="1">
    <location>
        <position position="1"/>
    </location>
</feature>
<dbReference type="STRING" id="1385515.GCA_000423325_01933"/>
<dbReference type="EMBL" id="AVBH01000094">
    <property type="protein sequence ID" value="KGO98345.1"/>
    <property type="molecule type" value="Genomic_DNA"/>
</dbReference>
<reference evidence="1 2" key="1">
    <citation type="submission" date="2013-08" db="EMBL/GenBank/DDBJ databases">
        <title>Genomic analysis of Lysobacter defluvii.</title>
        <authorList>
            <person name="Wang Q."/>
            <person name="Wang G."/>
        </authorList>
    </citation>
    <scope>NUCLEOTIDE SEQUENCE [LARGE SCALE GENOMIC DNA]</scope>
    <source>
        <strain evidence="1 2">IMMIB APB-9</strain>
    </source>
</reference>
<dbReference type="eggNOG" id="COG1075">
    <property type="taxonomic scope" value="Bacteria"/>
</dbReference>
<proteinExistence type="predicted"/>
<dbReference type="PANTHER" id="PTHR37946">
    <property type="entry name" value="SLL1969 PROTEIN"/>
    <property type="match status" value="1"/>
</dbReference>
<name>A0A0A0M5I5_9GAMM</name>
<evidence type="ECO:0008006" key="3">
    <source>
        <dbReference type="Google" id="ProtNLM"/>
    </source>
</evidence>
<dbReference type="PANTHER" id="PTHR37946:SF1">
    <property type="entry name" value="SLL1969 PROTEIN"/>
    <property type="match status" value="1"/>
</dbReference>
<sequence length="115" mass="11920">EGLASRPLGRRALGRSARLLSRGCKPWKGPAELGVVAGDSPLGFGQALGRFTGPSDGTVAVAETRLEGLADHIVLPLSHSGMLFSARAAAQAIEFLRHGRFRHPAGGNPGRGDSL</sequence>
<gene>
    <name evidence="1" type="ORF">N791_03065</name>
</gene>
<dbReference type="AlphaFoldDB" id="A0A0A0M5I5"/>